<comment type="caution">
    <text evidence="1">The sequence shown here is derived from an EMBL/GenBank/DDBJ whole genome shotgun (WGS) entry which is preliminary data.</text>
</comment>
<accession>A0A2T5FX80</accession>
<organism evidence="1 2">
    <name type="scientific">Sphingomonas oleivorans</name>
    <dbReference type="NCBI Taxonomy" id="1735121"/>
    <lineage>
        <taxon>Bacteria</taxon>
        <taxon>Pseudomonadati</taxon>
        <taxon>Pseudomonadota</taxon>
        <taxon>Alphaproteobacteria</taxon>
        <taxon>Sphingomonadales</taxon>
        <taxon>Sphingomonadaceae</taxon>
        <taxon>Sphingomonas</taxon>
    </lineage>
</organism>
<gene>
    <name evidence="1" type="ORF">CLG96_10015</name>
</gene>
<dbReference type="Proteomes" id="UP000244162">
    <property type="component" value="Unassembled WGS sequence"/>
</dbReference>
<proteinExistence type="predicted"/>
<evidence type="ECO:0000313" key="1">
    <source>
        <dbReference type="EMBL" id="PTQ10736.1"/>
    </source>
</evidence>
<dbReference type="AlphaFoldDB" id="A0A2T5FX80"/>
<protein>
    <submittedName>
        <fullName evidence="1">Uncharacterized protein</fullName>
    </submittedName>
</protein>
<dbReference type="EMBL" id="NWBU01000009">
    <property type="protein sequence ID" value="PTQ10736.1"/>
    <property type="molecule type" value="Genomic_DNA"/>
</dbReference>
<sequence length="88" mass="9242">MCAANEEEGDLGIGGHSGCKLRLAKAEAGPVSMSGRYVGTQLPDRHPLSPLRGGVPAQPALLEDILLIFAQDRAADMPGRDFPLGRGF</sequence>
<keyword evidence="2" id="KW-1185">Reference proteome</keyword>
<name>A0A2T5FX80_9SPHN</name>
<reference evidence="1 2" key="1">
    <citation type="submission" date="2017-09" db="EMBL/GenBank/DDBJ databases">
        <title>Sphingomonas panjinensis sp.nov., isolated from oil-contaminated soil.</title>
        <authorList>
            <person name="Wang L."/>
            <person name="Chen L."/>
        </authorList>
    </citation>
    <scope>NUCLEOTIDE SEQUENCE [LARGE SCALE GENOMIC DNA]</scope>
    <source>
        <strain evidence="1 2">FW-11</strain>
    </source>
</reference>
<evidence type="ECO:0000313" key="2">
    <source>
        <dbReference type="Proteomes" id="UP000244162"/>
    </source>
</evidence>